<gene>
    <name evidence="2" type="ORF">PUN28_011995</name>
</gene>
<keyword evidence="1" id="KW-0472">Membrane</keyword>
<name>A0AAW2FD55_9HYME</name>
<dbReference type="AlphaFoldDB" id="A0AAW2FD55"/>
<accession>A0AAW2FD55</accession>
<keyword evidence="1" id="KW-0812">Transmembrane</keyword>
<dbReference type="Proteomes" id="UP001430953">
    <property type="component" value="Unassembled WGS sequence"/>
</dbReference>
<keyword evidence="3" id="KW-1185">Reference proteome</keyword>
<dbReference type="EMBL" id="JADYXP020000012">
    <property type="protein sequence ID" value="KAL0112351.1"/>
    <property type="molecule type" value="Genomic_DNA"/>
</dbReference>
<proteinExistence type="predicted"/>
<feature type="transmembrane region" description="Helical" evidence="1">
    <location>
        <begin position="34"/>
        <end position="63"/>
    </location>
</feature>
<sequence>MENMLQIVPSKFRRLQRIRPEQLAEYRSIHRHSIAYGALTFFFFFPFFLPFSLFSAFFFRLALLSPFGKLIIKQVSVIINVNL</sequence>
<protein>
    <submittedName>
        <fullName evidence="2">Uncharacterized protein</fullName>
    </submittedName>
</protein>
<comment type="caution">
    <text evidence="2">The sequence shown here is derived from an EMBL/GenBank/DDBJ whole genome shotgun (WGS) entry which is preliminary data.</text>
</comment>
<organism evidence="2 3">
    <name type="scientific">Cardiocondyla obscurior</name>
    <dbReference type="NCBI Taxonomy" id="286306"/>
    <lineage>
        <taxon>Eukaryota</taxon>
        <taxon>Metazoa</taxon>
        <taxon>Ecdysozoa</taxon>
        <taxon>Arthropoda</taxon>
        <taxon>Hexapoda</taxon>
        <taxon>Insecta</taxon>
        <taxon>Pterygota</taxon>
        <taxon>Neoptera</taxon>
        <taxon>Endopterygota</taxon>
        <taxon>Hymenoptera</taxon>
        <taxon>Apocrita</taxon>
        <taxon>Aculeata</taxon>
        <taxon>Formicoidea</taxon>
        <taxon>Formicidae</taxon>
        <taxon>Myrmicinae</taxon>
        <taxon>Cardiocondyla</taxon>
    </lineage>
</organism>
<evidence type="ECO:0000313" key="2">
    <source>
        <dbReference type="EMBL" id="KAL0112351.1"/>
    </source>
</evidence>
<reference evidence="2 3" key="1">
    <citation type="submission" date="2023-03" db="EMBL/GenBank/DDBJ databases">
        <title>High recombination rates correlate with genetic variation in Cardiocondyla obscurior ants.</title>
        <authorList>
            <person name="Errbii M."/>
        </authorList>
    </citation>
    <scope>NUCLEOTIDE SEQUENCE [LARGE SCALE GENOMIC DNA]</scope>
    <source>
        <strain evidence="2">Alpha-2009</strain>
        <tissue evidence="2">Whole body</tissue>
    </source>
</reference>
<evidence type="ECO:0000313" key="3">
    <source>
        <dbReference type="Proteomes" id="UP001430953"/>
    </source>
</evidence>
<evidence type="ECO:0000256" key="1">
    <source>
        <dbReference type="SAM" id="Phobius"/>
    </source>
</evidence>
<keyword evidence="1" id="KW-1133">Transmembrane helix</keyword>